<dbReference type="SUPFAM" id="SSF51182">
    <property type="entry name" value="RmlC-like cupins"/>
    <property type="match status" value="1"/>
</dbReference>
<evidence type="ECO:0000256" key="8">
    <source>
        <dbReference type="RuleBase" id="RU004190"/>
    </source>
</evidence>
<comment type="similarity">
    <text evidence="1 8">Belongs to the mannose-6-phosphate isomerase type 2 family.</text>
</comment>
<dbReference type="PANTHER" id="PTHR46390:SF1">
    <property type="entry name" value="MANNOSE-1-PHOSPHATE GUANYLYLTRANSFERASE"/>
    <property type="match status" value="1"/>
</dbReference>
<name>A0A7H9CFK2_9BACT</name>
<feature type="domain" description="Mannose-6-phosphate isomerase type II C-terminal" evidence="10">
    <location>
        <begin position="334"/>
        <end position="447"/>
    </location>
</feature>
<dbReference type="RefSeq" id="WP_179975420.1">
    <property type="nucleotide sequence ID" value="NZ_CP049075.1"/>
</dbReference>
<dbReference type="KEGG" id="cinf:CINF_0192"/>
<protein>
    <recommendedName>
        <fullName evidence="2">mannose-1-phosphate guanylyltransferase</fullName>
        <ecNumber evidence="2">2.7.7.13</ecNumber>
    </recommendedName>
</protein>
<dbReference type="PANTHER" id="PTHR46390">
    <property type="entry name" value="MANNOSE-1-PHOSPHATE GUANYLYLTRANSFERASE"/>
    <property type="match status" value="1"/>
</dbReference>
<feature type="domain" description="MannoseP isomerase/GMP-like beta-helix" evidence="11">
    <location>
        <begin position="285"/>
        <end position="325"/>
    </location>
</feature>
<sequence length="452" mass="50533">MINVILCGGSGTRLWPLSRAMLPKQFVKIFGSDSLFTKTLRRLKNATNDAKNIIICNEHHYFLATDECESQNLKANFILEPFGRNTAAAIVFAALQALNDDENAIVLVTPSDHIILNENAFKNALNEAIKLANDDKIVTFGIKPNEPNTGYGYIKASQNEVSEFVEKPDLKTAQEFVKSGQYFYNSGMFCFKAKVFLDELKIYAHDTLCSAKNAYENAKSSRNLARILPGDMDKIPDISIDYALMQKTNKIAMVALDAGWSDLGSFDELAKHLRSSAHESVGGGENFVYSHKLTALVDVRDLIVIDTKDALLIAQKGSSQKVKDVYNLIAKNHAELTQIHTKAYRPWGSYEVLEEGEGFKIKKIIVKSGARLSLQKHSYRSEHWIVVAGEASVRIENTTRTLYANQSTYIAPGQIHRLENTAKTPLVLIEVQVGSYLGEDDIIRIEDDYKRD</sequence>
<dbReference type="CDD" id="cd02213">
    <property type="entry name" value="cupin_PMI_typeII_C"/>
    <property type="match status" value="1"/>
</dbReference>
<evidence type="ECO:0000259" key="9">
    <source>
        <dbReference type="Pfam" id="PF00483"/>
    </source>
</evidence>
<dbReference type="InterPro" id="IPR049577">
    <property type="entry name" value="GMPP_N"/>
</dbReference>
<dbReference type="Gene3D" id="2.60.120.10">
    <property type="entry name" value="Jelly Rolls"/>
    <property type="match status" value="1"/>
</dbReference>
<keyword evidence="13" id="KW-1185">Reference proteome</keyword>
<dbReference type="Pfam" id="PF01050">
    <property type="entry name" value="MannoseP_isomer"/>
    <property type="match status" value="1"/>
</dbReference>
<dbReference type="InterPro" id="IPR001538">
    <property type="entry name" value="Man6P_isomerase-2_C"/>
</dbReference>
<keyword evidence="12" id="KW-0413">Isomerase</keyword>
<dbReference type="GO" id="GO:0005525">
    <property type="term" value="F:GTP binding"/>
    <property type="evidence" value="ECO:0007669"/>
    <property type="project" value="UniProtKB-KW"/>
</dbReference>
<dbReference type="SUPFAM" id="SSF53448">
    <property type="entry name" value="Nucleotide-diphospho-sugar transferases"/>
    <property type="match status" value="1"/>
</dbReference>
<evidence type="ECO:0000256" key="4">
    <source>
        <dbReference type="ARBA" id="ARBA00022695"/>
    </source>
</evidence>
<evidence type="ECO:0000256" key="2">
    <source>
        <dbReference type="ARBA" id="ARBA00012387"/>
    </source>
</evidence>
<evidence type="ECO:0000259" key="10">
    <source>
        <dbReference type="Pfam" id="PF01050"/>
    </source>
</evidence>
<keyword evidence="6" id="KW-0342">GTP-binding</keyword>
<dbReference type="EC" id="2.7.7.13" evidence="2"/>
<evidence type="ECO:0000259" key="11">
    <source>
        <dbReference type="Pfam" id="PF22640"/>
    </source>
</evidence>
<keyword evidence="4 12" id="KW-0548">Nucleotidyltransferase</keyword>
<dbReference type="FunFam" id="3.90.550.10:FF:000046">
    <property type="entry name" value="Mannose-1-phosphate guanylyltransferase (GDP)"/>
    <property type="match status" value="1"/>
</dbReference>
<evidence type="ECO:0000313" key="12">
    <source>
        <dbReference type="EMBL" id="QLI04742.1"/>
    </source>
</evidence>
<dbReference type="AlphaFoldDB" id="A0A7H9CFK2"/>
<dbReference type="GO" id="GO:0000271">
    <property type="term" value="P:polysaccharide biosynthetic process"/>
    <property type="evidence" value="ECO:0007669"/>
    <property type="project" value="InterPro"/>
</dbReference>
<organism evidence="12 13">
    <name type="scientific">Candidatus Campylobacter infans</name>
    <dbReference type="NCBI Taxonomy" id="2561898"/>
    <lineage>
        <taxon>Bacteria</taxon>
        <taxon>Pseudomonadati</taxon>
        <taxon>Campylobacterota</taxon>
        <taxon>Epsilonproteobacteria</taxon>
        <taxon>Campylobacterales</taxon>
        <taxon>Campylobacteraceae</taxon>
        <taxon>Campylobacter</taxon>
    </lineage>
</organism>
<dbReference type="FunFam" id="2.60.120.10:FF:000032">
    <property type="entry name" value="Mannose-1-phosphate guanylyltransferase/mannose-6-phosphate isomerase"/>
    <property type="match status" value="1"/>
</dbReference>
<dbReference type="EMBL" id="CP049075">
    <property type="protein sequence ID" value="QLI04742.1"/>
    <property type="molecule type" value="Genomic_DNA"/>
</dbReference>
<evidence type="ECO:0000256" key="1">
    <source>
        <dbReference type="ARBA" id="ARBA00006115"/>
    </source>
</evidence>
<evidence type="ECO:0000256" key="7">
    <source>
        <dbReference type="ARBA" id="ARBA00047343"/>
    </source>
</evidence>
<evidence type="ECO:0000256" key="5">
    <source>
        <dbReference type="ARBA" id="ARBA00022741"/>
    </source>
</evidence>
<dbReference type="GO" id="GO:0004475">
    <property type="term" value="F:mannose-1-phosphate guanylyltransferase (GTP) activity"/>
    <property type="evidence" value="ECO:0007669"/>
    <property type="project" value="UniProtKB-EC"/>
</dbReference>
<dbReference type="Proteomes" id="UP000509414">
    <property type="component" value="Chromosome"/>
</dbReference>
<keyword evidence="5" id="KW-0547">Nucleotide-binding</keyword>
<dbReference type="InterPro" id="IPR051161">
    <property type="entry name" value="Mannose-6P_isomerase_type2"/>
</dbReference>
<dbReference type="InterPro" id="IPR005835">
    <property type="entry name" value="NTP_transferase_dom"/>
</dbReference>
<dbReference type="Pfam" id="PF00483">
    <property type="entry name" value="NTP_transferase"/>
    <property type="match status" value="1"/>
</dbReference>
<proteinExistence type="inferred from homology"/>
<dbReference type="CDD" id="cd02509">
    <property type="entry name" value="GDP-M1P_Guanylyltransferase"/>
    <property type="match status" value="1"/>
</dbReference>
<reference evidence="12 13" key="1">
    <citation type="submission" date="2020-02" db="EMBL/GenBank/DDBJ databases">
        <title>Complete genome sequence of the novel Campylobacter species Candidatus Campylobacter infans.</title>
        <authorList>
            <person name="Duim B."/>
            <person name="Zomer A."/>
            <person name="van der Graaf L."/>
            <person name="Wagenaar J."/>
        </authorList>
    </citation>
    <scope>NUCLEOTIDE SEQUENCE [LARGE SCALE GENOMIC DNA]</scope>
    <source>
        <strain evidence="12 13">19S00001</strain>
    </source>
</reference>
<dbReference type="GO" id="GO:0009298">
    <property type="term" value="P:GDP-mannose biosynthetic process"/>
    <property type="evidence" value="ECO:0007669"/>
    <property type="project" value="TreeGrafter"/>
</dbReference>
<gene>
    <name evidence="12" type="ORF">CINF_0192</name>
</gene>
<dbReference type="Gene3D" id="3.90.550.10">
    <property type="entry name" value="Spore Coat Polysaccharide Biosynthesis Protein SpsA, Chain A"/>
    <property type="match status" value="1"/>
</dbReference>
<feature type="domain" description="Nucleotidyl transferase" evidence="9">
    <location>
        <begin position="3"/>
        <end position="271"/>
    </location>
</feature>
<keyword evidence="3 12" id="KW-0808">Transferase</keyword>
<dbReference type="Pfam" id="PF22640">
    <property type="entry name" value="ManC_GMP_beta-helix"/>
    <property type="match status" value="1"/>
</dbReference>
<dbReference type="GO" id="GO:0016853">
    <property type="term" value="F:isomerase activity"/>
    <property type="evidence" value="ECO:0007669"/>
    <property type="project" value="UniProtKB-KW"/>
</dbReference>
<dbReference type="InterPro" id="IPR054566">
    <property type="entry name" value="ManC/GMP-like_b-helix"/>
</dbReference>
<dbReference type="InterPro" id="IPR011051">
    <property type="entry name" value="RmlC_Cupin_sf"/>
</dbReference>
<evidence type="ECO:0000256" key="3">
    <source>
        <dbReference type="ARBA" id="ARBA00022679"/>
    </source>
</evidence>
<evidence type="ECO:0000313" key="13">
    <source>
        <dbReference type="Proteomes" id="UP000509414"/>
    </source>
</evidence>
<dbReference type="InterPro" id="IPR029044">
    <property type="entry name" value="Nucleotide-diphossugar_trans"/>
</dbReference>
<accession>A0A7H9CFK2</accession>
<comment type="catalytic activity">
    <reaction evidence="7">
        <text>alpha-D-mannose 1-phosphate + GTP + H(+) = GDP-alpha-D-mannose + diphosphate</text>
        <dbReference type="Rhea" id="RHEA:15229"/>
        <dbReference type="ChEBI" id="CHEBI:15378"/>
        <dbReference type="ChEBI" id="CHEBI:33019"/>
        <dbReference type="ChEBI" id="CHEBI:37565"/>
        <dbReference type="ChEBI" id="CHEBI:57527"/>
        <dbReference type="ChEBI" id="CHEBI:58409"/>
        <dbReference type="EC" id="2.7.7.13"/>
    </reaction>
</comment>
<dbReference type="InterPro" id="IPR014710">
    <property type="entry name" value="RmlC-like_jellyroll"/>
</dbReference>
<dbReference type="NCBIfam" id="TIGR01479">
    <property type="entry name" value="GMP_PMI"/>
    <property type="match status" value="1"/>
</dbReference>
<dbReference type="InterPro" id="IPR006375">
    <property type="entry name" value="Man1P_GuaTrfase/Man6P_Isoase"/>
</dbReference>
<evidence type="ECO:0000256" key="6">
    <source>
        <dbReference type="ARBA" id="ARBA00023134"/>
    </source>
</evidence>